<feature type="transmembrane region" description="Helical" evidence="1">
    <location>
        <begin position="449"/>
        <end position="468"/>
    </location>
</feature>
<feature type="transmembrane region" description="Helical" evidence="1">
    <location>
        <begin position="115"/>
        <end position="136"/>
    </location>
</feature>
<evidence type="ECO:0000313" key="2">
    <source>
        <dbReference type="EMBL" id="MBE0382633.1"/>
    </source>
</evidence>
<keyword evidence="1" id="KW-0472">Membrane</keyword>
<dbReference type="Pfam" id="PF04632">
    <property type="entry name" value="FUSC"/>
    <property type="match status" value="1"/>
</dbReference>
<feature type="transmembrane region" description="Helical" evidence="1">
    <location>
        <begin position="156"/>
        <end position="173"/>
    </location>
</feature>
<reference evidence="2 5" key="1">
    <citation type="submission" date="2015-06" db="EMBL/GenBank/DDBJ databases">
        <title>Genome sequence of Pseudoalteromonas carrageenovora.</title>
        <authorList>
            <person name="Xie B.-B."/>
            <person name="Rong J.-C."/>
            <person name="Qin Q.-L."/>
            <person name="Zhang Y.-Z."/>
        </authorList>
    </citation>
    <scope>NUCLEOTIDE SEQUENCE [LARGE SCALE GENOMIC DNA]</scope>
    <source>
        <strain evidence="2 5">IAM 12662</strain>
    </source>
</reference>
<dbReference type="GO" id="GO:0005886">
    <property type="term" value="C:plasma membrane"/>
    <property type="evidence" value="ECO:0007669"/>
    <property type="project" value="InterPro"/>
</dbReference>
<proteinExistence type="predicted"/>
<feature type="transmembrane region" description="Helical" evidence="1">
    <location>
        <begin position="423"/>
        <end position="443"/>
    </location>
</feature>
<keyword evidence="5" id="KW-1185">Reference proteome</keyword>
<gene>
    <name evidence="3" type="ORF">PCAR9_A20856</name>
    <name evidence="2" type="ORF">PCARR_a0985</name>
</gene>
<organism evidence="3 4">
    <name type="scientific">Pseudoalteromonas carrageenovora IAM 12662</name>
    <dbReference type="NCBI Taxonomy" id="1314868"/>
    <lineage>
        <taxon>Bacteria</taxon>
        <taxon>Pseudomonadati</taxon>
        <taxon>Pseudomonadota</taxon>
        <taxon>Gammaproteobacteria</taxon>
        <taxon>Alteromonadales</taxon>
        <taxon>Pseudoalteromonadaceae</taxon>
        <taxon>Pseudoalteromonas</taxon>
    </lineage>
</organism>
<protein>
    <submittedName>
        <fullName evidence="3">Fusaric acid resistance protein</fullName>
    </submittedName>
</protein>
<dbReference type="OrthoDB" id="9807111at2"/>
<feature type="transmembrane region" description="Helical" evidence="1">
    <location>
        <begin position="475"/>
        <end position="491"/>
    </location>
</feature>
<name>A0A2K4X7W2_PSEVC</name>
<evidence type="ECO:0000313" key="4">
    <source>
        <dbReference type="Proteomes" id="UP000238288"/>
    </source>
</evidence>
<dbReference type="EMBL" id="LT965928">
    <property type="protein sequence ID" value="SOU40416.1"/>
    <property type="molecule type" value="Genomic_DNA"/>
</dbReference>
<feature type="transmembrane region" description="Helical" evidence="1">
    <location>
        <begin position="15"/>
        <end position="38"/>
    </location>
</feature>
<evidence type="ECO:0000256" key="1">
    <source>
        <dbReference type="SAM" id="Phobius"/>
    </source>
</evidence>
<dbReference type="EMBL" id="AQGW01000018">
    <property type="protein sequence ID" value="MBE0382633.1"/>
    <property type="molecule type" value="Genomic_DNA"/>
</dbReference>
<reference evidence="3 4" key="2">
    <citation type="submission" date="2017-11" db="EMBL/GenBank/DDBJ databases">
        <authorList>
            <person name="Han C.G."/>
        </authorList>
    </citation>
    <scope>NUCLEOTIDE SEQUENCE [LARGE SCALE GENOMIC DNA]</scope>
    <source>
        <strain evidence="4">ATCC 43555</strain>
        <strain evidence="3">ATCC43555</strain>
    </source>
</reference>
<keyword evidence="1" id="KW-1133">Transmembrane helix</keyword>
<evidence type="ECO:0000313" key="5">
    <source>
        <dbReference type="Proteomes" id="UP000615003"/>
    </source>
</evidence>
<evidence type="ECO:0000313" key="3">
    <source>
        <dbReference type="EMBL" id="SOU40416.1"/>
    </source>
</evidence>
<keyword evidence="1" id="KW-0812">Transmembrane</keyword>
<dbReference type="RefSeq" id="WP_104642327.1">
    <property type="nucleotide sequence ID" value="NZ_AQGW01000018.1"/>
</dbReference>
<feature type="transmembrane region" description="Helical" evidence="1">
    <location>
        <begin position="393"/>
        <end position="411"/>
    </location>
</feature>
<feature type="transmembrane region" description="Helical" evidence="1">
    <location>
        <begin position="503"/>
        <end position="524"/>
    </location>
</feature>
<dbReference type="Proteomes" id="UP000238288">
    <property type="component" value="Chromosome PCAR9a"/>
</dbReference>
<sequence length="679" mass="74787">MGDVLRNLFFPNKQAITFATKGVIAMAMSLSVAMYLNLDRPYWALVSAIFLQLRPESGLVIEKAICQIIGTVVGGLFGIFLLTQLMPYPYLALGTLALWLGLNSALSAMVRQANFVYAFAMAAVTAEIIVLLVMANPTTVSSHAVFDIAQSRMSEIVVGSICAGLVSHLFWPVKVKETLQVQARAVINQTLNYLVTEIDKKCTHEKRHQQIDAIMATLGVINEDSSAVRYEGPKGPGRSRAANQVSQKVLSLLALIQIFGRLQRSHTELITPDLTKLMQNLSDVLCRIAQSDSFEYCAEEIKIYRKNLSALKANNQTDSPFESHMLSLALEIASELTILLKAYKALEKRDSSLLNAPSMLSYRDPLAGIFVGFRTSLVFIIGAFVWVSTGSSAALMIMILPVIFSIMLARIPLAMLKVVLKRLLIGIAVASFVTVFYALNLLSQSGGQLEILILVLAGPYFLGLLLLADRATLPYGLGFCIPFSILVRPSTDMSLAFSIDYTLSAAMAIFAGVSILFWVFHLITGPSVRLLVHRVFKTTHHDLLQIHQQRTAAIWYNRRMSDRLLRLTNYDQGSHTRAITDLALTALNVGHASIRLQSICTNLAGKDLKQLISWQQALADAFLLATKGRSNNEFKNISDALYAELVDVAGETSQVEAIKGMFMRINLTFERSAKKIAEA</sequence>
<dbReference type="GeneID" id="93663061"/>
<feature type="transmembrane region" description="Helical" evidence="1">
    <location>
        <begin position="88"/>
        <end position="108"/>
    </location>
</feature>
<dbReference type="InterPro" id="IPR006726">
    <property type="entry name" value="PHBA_efflux_AaeB/fusaric-R"/>
</dbReference>
<dbReference type="Proteomes" id="UP000615003">
    <property type="component" value="Unassembled WGS sequence"/>
</dbReference>
<feature type="transmembrane region" description="Helical" evidence="1">
    <location>
        <begin position="59"/>
        <end position="82"/>
    </location>
</feature>
<feature type="transmembrane region" description="Helical" evidence="1">
    <location>
        <begin position="366"/>
        <end position="387"/>
    </location>
</feature>
<dbReference type="AlphaFoldDB" id="A0A2K4X7W2"/>
<dbReference type="GO" id="GO:0022857">
    <property type="term" value="F:transmembrane transporter activity"/>
    <property type="evidence" value="ECO:0007669"/>
    <property type="project" value="InterPro"/>
</dbReference>
<accession>A0A2K4X7W2</accession>